<keyword evidence="2" id="KW-1185">Reference proteome</keyword>
<dbReference type="AlphaFoldDB" id="A0A937CME4"/>
<dbReference type="Gene3D" id="3.40.50.1000">
    <property type="entry name" value="HAD superfamily/HAD-like"/>
    <property type="match status" value="1"/>
</dbReference>
<dbReference type="Proteomes" id="UP000633219">
    <property type="component" value="Unassembled WGS sequence"/>
</dbReference>
<sequence length="138" mass="15412">MPKQAHAAFVEALANFCHLRYFSVMSTMNISLPDSLKSFVDQQVFGVALARRRGRIGSNGRAVMPTVSLLCFDVFGTVVDWRSSVVRQAAPFLHEFRVAVAPFEFADAWRSLYDPSMEAVRSGRSQKANHARCRAPFA</sequence>
<evidence type="ECO:0000313" key="1">
    <source>
        <dbReference type="EMBL" id="MBL0374225.1"/>
    </source>
</evidence>
<comment type="caution">
    <text evidence="1">The sequence shown here is derived from an EMBL/GenBank/DDBJ whole genome shotgun (WGS) entry which is preliminary data.</text>
</comment>
<evidence type="ECO:0000313" key="2">
    <source>
        <dbReference type="Proteomes" id="UP000633219"/>
    </source>
</evidence>
<name>A0A937CME4_9HYPH</name>
<dbReference type="Gene3D" id="1.10.150.750">
    <property type="match status" value="1"/>
</dbReference>
<protein>
    <recommendedName>
        <fullName evidence="3">Haloacid dehalogenase type II</fullName>
    </recommendedName>
</protein>
<dbReference type="InterPro" id="IPR023214">
    <property type="entry name" value="HAD_sf"/>
</dbReference>
<reference evidence="1" key="1">
    <citation type="submission" date="2021-01" db="EMBL/GenBank/DDBJ databases">
        <title>Rhizobium sp. strain KVB221 16S ribosomal RNA gene Genome sequencing and assembly.</title>
        <authorList>
            <person name="Kang M."/>
        </authorList>
    </citation>
    <scope>NUCLEOTIDE SEQUENCE</scope>
    <source>
        <strain evidence="1">KVB221</strain>
    </source>
</reference>
<dbReference type="RefSeq" id="WP_201662618.1">
    <property type="nucleotide sequence ID" value="NZ_JAEQNC010000012.1"/>
</dbReference>
<accession>A0A937CME4</accession>
<evidence type="ECO:0008006" key="3">
    <source>
        <dbReference type="Google" id="ProtNLM"/>
    </source>
</evidence>
<dbReference type="EMBL" id="JAEQNC010000012">
    <property type="protein sequence ID" value="MBL0374225.1"/>
    <property type="molecule type" value="Genomic_DNA"/>
</dbReference>
<gene>
    <name evidence="1" type="ORF">JJB09_19555</name>
</gene>
<organism evidence="1 2">
    <name type="scientific">Rhizobium setariae</name>
    <dbReference type="NCBI Taxonomy" id="2801340"/>
    <lineage>
        <taxon>Bacteria</taxon>
        <taxon>Pseudomonadati</taxon>
        <taxon>Pseudomonadota</taxon>
        <taxon>Alphaproteobacteria</taxon>
        <taxon>Hyphomicrobiales</taxon>
        <taxon>Rhizobiaceae</taxon>
        <taxon>Rhizobium/Agrobacterium group</taxon>
        <taxon>Rhizobium</taxon>
    </lineage>
</organism>
<proteinExistence type="predicted"/>